<feature type="domain" description="IrrE N-terminal-like" evidence="1">
    <location>
        <begin position="2"/>
        <end position="85"/>
    </location>
</feature>
<dbReference type="OrthoDB" id="4727201at2"/>
<dbReference type="Pfam" id="PF06114">
    <property type="entry name" value="Peptidase_M78"/>
    <property type="match status" value="1"/>
</dbReference>
<dbReference type="Proteomes" id="UP000317344">
    <property type="component" value="Chromosome"/>
</dbReference>
<accession>A0A516X8B9</accession>
<reference evidence="2 3" key="2">
    <citation type="submission" date="2019-07" db="EMBL/GenBank/DDBJ databases">
        <authorList>
            <person name="Huang Y."/>
        </authorList>
    </citation>
    <scope>NUCLEOTIDE SEQUENCE [LARGE SCALE GENOMIC DNA]</scope>
    <source>
        <strain evidence="2 3">HY188</strain>
    </source>
</reference>
<gene>
    <name evidence="2" type="ORF">FO059_12285</name>
</gene>
<evidence type="ECO:0000313" key="3">
    <source>
        <dbReference type="Proteomes" id="UP000317344"/>
    </source>
</evidence>
<evidence type="ECO:0000313" key="2">
    <source>
        <dbReference type="EMBL" id="QDQ99316.1"/>
    </source>
</evidence>
<dbReference type="InterPro" id="IPR010359">
    <property type="entry name" value="IrrE_HExxH"/>
</dbReference>
<evidence type="ECO:0000259" key="1">
    <source>
        <dbReference type="Pfam" id="PF06114"/>
    </source>
</evidence>
<organism evidence="2 3">
    <name type="scientific">Tomitella fengzijianii</name>
    <dbReference type="NCBI Taxonomy" id="2597660"/>
    <lineage>
        <taxon>Bacteria</taxon>
        <taxon>Bacillati</taxon>
        <taxon>Actinomycetota</taxon>
        <taxon>Actinomycetes</taxon>
        <taxon>Mycobacteriales</taxon>
        <taxon>Tomitella</taxon>
    </lineage>
</organism>
<proteinExistence type="predicted"/>
<dbReference type="KEGG" id="toy:FO059_12285"/>
<protein>
    <submittedName>
        <fullName evidence="2">ImmA/IrrE family metallo-endopeptidase</fullName>
    </submittedName>
</protein>
<sequence length="120" mass="13751">MRVRIEVVDPGPGRLGSYSHRRRTIRLRPGMNRRQARSVLAHELAHAHRGDEPTGSGWMDLRAEREADRLAAEYLIEADEVRIAEVAYGPNWPAIAYELEVSDHLLAVWRAERRRKVTCG</sequence>
<dbReference type="EMBL" id="CP041765">
    <property type="protein sequence ID" value="QDQ99316.1"/>
    <property type="molecule type" value="Genomic_DNA"/>
</dbReference>
<reference evidence="2 3" key="1">
    <citation type="submission" date="2019-07" db="EMBL/GenBank/DDBJ databases">
        <title>Tomitella cavernea sp. nov., an actinomycete isolated from soil.</title>
        <authorList>
            <person name="Cheng J."/>
        </authorList>
    </citation>
    <scope>NUCLEOTIDE SEQUENCE [LARGE SCALE GENOMIC DNA]</scope>
    <source>
        <strain evidence="2 3">HY188</strain>
    </source>
</reference>
<keyword evidence="3" id="KW-1185">Reference proteome</keyword>
<dbReference type="AlphaFoldDB" id="A0A516X8B9"/>
<name>A0A516X8B9_9ACTN</name>